<evidence type="ECO:0000313" key="3">
    <source>
        <dbReference type="EMBL" id="MCM5682942.1"/>
    </source>
</evidence>
<organism evidence="3 4">
    <name type="scientific">Caldimonas mangrovi</name>
    <dbReference type="NCBI Taxonomy" id="2944811"/>
    <lineage>
        <taxon>Bacteria</taxon>
        <taxon>Pseudomonadati</taxon>
        <taxon>Pseudomonadota</taxon>
        <taxon>Betaproteobacteria</taxon>
        <taxon>Burkholderiales</taxon>
        <taxon>Sphaerotilaceae</taxon>
        <taxon>Caldimonas</taxon>
    </lineage>
</organism>
<accession>A0ABT0YW27</accession>
<name>A0ABT0YW27_9BURK</name>
<comment type="caution">
    <text evidence="3">The sequence shown here is derived from an EMBL/GenBank/DDBJ whole genome shotgun (WGS) entry which is preliminary data.</text>
</comment>
<proteinExistence type="predicted"/>
<feature type="region of interest" description="Disordered" evidence="2">
    <location>
        <begin position="86"/>
        <end position="106"/>
    </location>
</feature>
<reference evidence="3" key="1">
    <citation type="submission" date="2022-05" db="EMBL/GenBank/DDBJ databases">
        <title>Schlegelella sp. nov., isolated from mangrove soil.</title>
        <authorList>
            <person name="Liu Y."/>
            <person name="Ge X."/>
            <person name="Liu W."/>
        </authorList>
    </citation>
    <scope>NUCLEOTIDE SEQUENCE</scope>
    <source>
        <strain evidence="3">S2-27</strain>
    </source>
</reference>
<protein>
    <submittedName>
        <fullName evidence="3">Uncharacterized protein</fullName>
    </submittedName>
</protein>
<gene>
    <name evidence="3" type="ORF">M8A51_25750</name>
</gene>
<keyword evidence="1" id="KW-0175">Coiled coil</keyword>
<evidence type="ECO:0000256" key="2">
    <source>
        <dbReference type="SAM" id="MobiDB-lite"/>
    </source>
</evidence>
<evidence type="ECO:0000313" key="4">
    <source>
        <dbReference type="Proteomes" id="UP001165541"/>
    </source>
</evidence>
<sequence length="207" mass="23198">MANEAKALPVVAYMWMFRDSVWDISSMKGRYQPMDEYHTEHPLVRQSDAESALAEMRAEVEKYKAIATGVRSYLTDALAMALAEEDGHEGDDKHRPIWSGGAAPEPEGEVWQRYHGKAGTIAEKAIASVADWSAAEDAYHAELRDECIEQARIEKQRADTAEARLERAERHLKRLVFEGLNNHGQLIPSHALRVQLEQAAAFLGEGK</sequence>
<keyword evidence="4" id="KW-1185">Reference proteome</keyword>
<dbReference type="RefSeq" id="WP_251781485.1">
    <property type="nucleotide sequence ID" value="NZ_JAMKFE010000027.1"/>
</dbReference>
<dbReference type="EMBL" id="JAMKFE010000027">
    <property type="protein sequence ID" value="MCM5682942.1"/>
    <property type="molecule type" value="Genomic_DNA"/>
</dbReference>
<feature type="coiled-coil region" evidence="1">
    <location>
        <begin position="148"/>
        <end position="178"/>
    </location>
</feature>
<evidence type="ECO:0000256" key="1">
    <source>
        <dbReference type="SAM" id="Coils"/>
    </source>
</evidence>
<dbReference type="Proteomes" id="UP001165541">
    <property type="component" value="Unassembled WGS sequence"/>
</dbReference>